<name>A0ABR7LZB1_9ACTN</name>
<dbReference type="PANTHER" id="PTHR35936">
    <property type="entry name" value="MEMBRANE-BOUND LYTIC MUREIN TRANSGLYCOSYLASE F"/>
    <property type="match status" value="1"/>
</dbReference>
<feature type="domain" description="Solute-binding protein family 3/N-terminal" evidence="2">
    <location>
        <begin position="64"/>
        <end position="287"/>
    </location>
</feature>
<sequence length="295" mass="31370">MRIWPGSADKRPEHGRRPRMLALGAAITAIVLASACGSSDSGDKTSSSPAPPAAAGVKLVTPGKIKVCTNLPYPPFQFPQGNETVGFDVSIIDLVAKKIGAEQEIISMDFNVIKSGAALNANRCDVAAAGMTILPERKQNLDFSRPYFPEYLALMTKKGAGLKTIEDAKAKGLKVGVQADTTSLDMAKAKGLTPTEYKDSGKELLAMQSGAIDVALQDLPVVNDWMKKPDVSAKFEVAAEISTGAQYGFAVKKGGNPELLKIINETVTTAIQDGTWARIYKQWIGSEPKSMPADS</sequence>
<evidence type="ECO:0000313" key="3">
    <source>
        <dbReference type="EMBL" id="MBC6469810.1"/>
    </source>
</evidence>
<keyword evidence="1" id="KW-0732">Signal</keyword>
<organism evidence="3 4">
    <name type="scientific">Actinomadura alba</name>
    <dbReference type="NCBI Taxonomy" id="406431"/>
    <lineage>
        <taxon>Bacteria</taxon>
        <taxon>Bacillati</taxon>
        <taxon>Actinomycetota</taxon>
        <taxon>Actinomycetes</taxon>
        <taxon>Streptosporangiales</taxon>
        <taxon>Thermomonosporaceae</taxon>
        <taxon>Actinomadura</taxon>
    </lineage>
</organism>
<dbReference type="RefSeq" id="WP_187246860.1">
    <property type="nucleotide sequence ID" value="NZ_BAAAOK010000011.1"/>
</dbReference>
<dbReference type="EMBL" id="JABVEC010000032">
    <property type="protein sequence ID" value="MBC6469810.1"/>
    <property type="molecule type" value="Genomic_DNA"/>
</dbReference>
<dbReference type="SMART" id="SM00062">
    <property type="entry name" value="PBPb"/>
    <property type="match status" value="1"/>
</dbReference>
<proteinExistence type="predicted"/>
<evidence type="ECO:0000259" key="2">
    <source>
        <dbReference type="SMART" id="SM00062"/>
    </source>
</evidence>
<evidence type="ECO:0000313" key="4">
    <source>
        <dbReference type="Proteomes" id="UP000805614"/>
    </source>
</evidence>
<accession>A0ABR7LZB1</accession>
<comment type="caution">
    <text evidence="3">The sequence shown here is derived from an EMBL/GenBank/DDBJ whole genome shotgun (WGS) entry which is preliminary data.</text>
</comment>
<reference evidence="3 4" key="1">
    <citation type="submission" date="2020-06" db="EMBL/GenBank/DDBJ databases">
        <title>Actinomadura xiongansis sp. nov., isolated from soil of Baiyangdian.</title>
        <authorList>
            <person name="Zhang X."/>
        </authorList>
    </citation>
    <scope>NUCLEOTIDE SEQUENCE [LARGE SCALE GENOMIC DNA]</scope>
    <source>
        <strain evidence="3 4">HBUM206468</strain>
    </source>
</reference>
<evidence type="ECO:0000256" key="1">
    <source>
        <dbReference type="ARBA" id="ARBA00022729"/>
    </source>
</evidence>
<dbReference type="PANTHER" id="PTHR35936:SF17">
    <property type="entry name" value="ARGININE-BINDING EXTRACELLULAR PROTEIN ARTP"/>
    <property type="match status" value="1"/>
</dbReference>
<dbReference type="CDD" id="cd13530">
    <property type="entry name" value="PBP2_peptides_like"/>
    <property type="match status" value="1"/>
</dbReference>
<dbReference type="InterPro" id="IPR001638">
    <property type="entry name" value="Solute-binding_3/MltF_N"/>
</dbReference>
<dbReference type="SUPFAM" id="SSF53850">
    <property type="entry name" value="Periplasmic binding protein-like II"/>
    <property type="match status" value="1"/>
</dbReference>
<dbReference type="Pfam" id="PF00497">
    <property type="entry name" value="SBP_bac_3"/>
    <property type="match status" value="1"/>
</dbReference>
<keyword evidence="4" id="KW-1185">Reference proteome</keyword>
<gene>
    <name evidence="3" type="ORF">HKK74_30590</name>
</gene>
<protein>
    <submittedName>
        <fullName evidence="3">Amino acid ABC transporter substrate-binding protein</fullName>
    </submittedName>
</protein>
<dbReference type="Proteomes" id="UP000805614">
    <property type="component" value="Unassembled WGS sequence"/>
</dbReference>
<dbReference type="Gene3D" id="3.40.190.10">
    <property type="entry name" value="Periplasmic binding protein-like II"/>
    <property type="match status" value="2"/>
</dbReference>